<proteinExistence type="predicted"/>
<comment type="caution">
    <text evidence="1">The sequence shown here is derived from an EMBL/GenBank/DDBJ whole genome shotgun (WGS) entry which is preliminary data.</text>
</comment>
<evidence type="ECO:0000313" key="2">
    <source>
        <dbReference type="Proteomes" id="UP001159075"/>
    </source>
</evidence>
<organism evidence="1 2">
    <name type="scientific">Shewanella xiamenensis</name>
    <dbReference type="NCBI Taxonomy" id="332186"/>
    <lineage>
        <taxon>Bacteria</taxon>
        <taxon>Pseudomonadati</taxon>
        <taxon>Pseudomonadota</taxon>
        <taxon>Gammaproteobacteria</taxon>
        <taxon>Alteromonadales</taxon>
        <taxon>Shewanellaceae</taxon>
        <taxon>Shewanella</taxon>
    </lineage>
</organism>
<dbReference type="RefSeq" id="WP_203432025.1">
    <property type="nucleotide sequence ID" value="NZ_JAMLGA010000003.1"/>
</dbReference>
<reference evidence="1 2" key="1">
    <citation type="submission" date="2022-09" db="EMBL/GenBank/DDBJ databases">
        <title>The outer-membrane cytochrome OmcA is essential for infection of Shewanella oneidensis by a zebrafish-associated bacteriophage.</title>
        <authorList>
            <person name="Grenfell A.W."/>
            <person name="Intile P."/>
            <person name="Mcfarlane J."/>
            <person name="Leung D."/>
            <person name="Abdalla K."/>
            <person name="Wold M."/>
            <person name="Kees E."/>
            <person name="Gralnick J."/>
        </authorList>
    </citation>
    <scope>NUCLEOTIDE SEQUENCE [LARGE SCALE GENOMIC DNA]</scope>
    <source>
        <strain evidence="1 2">NF-5</strain>
    </source>
</reference>
<protein>
    <submittedName>
        <fullName evidence="1">Uncharacterized protein</fullName>
    </submittedName>
</protein>
<evidence type="ECO:0000313" key="1">
    <source>
        <dbReference type="EMBL" id="MDI5830162.1"/>
    </source>
</evidence>
<sequence length="258" mass="28515">MKMSSTDNPTWQQSSSQKQSLSSLLSALENGQITLSIRGLLYNKVAKAAKDVYLFSHTQNTNRLETILTYLQRWYADGRLFQHASNAASTKPSGSLSEPAPKTVVSKPTLSSINLLTLPLVSKANLHSVIPVKQSNAVTSLAGSKSIVTATSIQGLQVKYDLTQQDAKELHELLAEMRPLNFRYSKQLSQYIVANRLGRKYPNIAGIARMSDGVDRWDFDGGFPTHIYRIICTELCLQSQGSNAHVIGFSSYKSRGIY</sequence>
<name>A0ABT6U6S8_9GAMM</name>
<dbReference type="EMBL" id="JAOTLW010000001">
    <property type="protein sequence ID" value="MDI5830162.1"/>
    <property type="molecule type" value="Genomic_DNA"/>
</dbReference>
<dbReference type="Proteomes" id="UP001159075">
    <property type="component" value="Unassembled WGS sequence"/>
</dbReference>
<accession>A0ABT6U6S8</accession>
<gene>
    <name evidence="1" type="ORF">ODY93_01175</name>
</gene>
<keyword evidence="2" id="KW-1185">Reference proteome</keyword>